<reference evidence="6" key="3">
    <citation type="submission" date="2016-11" db="EMBL/GenBank/DDBJ databases">
        <authorList>
            <person name="Varghese N."/>
            <person name="Submissions S."/>
        </authorList>
    </citation>
    <scope>NUCLEOTIDE SEQUENCE [LARGE SCALE GENOMIC DNA]</scope>
    <source>
        <strain evidence="6">DX253</strain>
    </source>
</reference>
<feature type="compositionally biased region" description="Basic and acidic residues" evidence="1">
    <location>
        <begin position="163"/>
        <end position="172"/>
    </location>
</feature>
<dbReference type="RefSeq" id="WP_007982058.1">
    <property type="nucleotide sequence ID" value="NZ_AEMG01000019.1"/>
</dbReference>
<evidence type="ECO:0000313" key="5">
    <source>
        <dbReference type="Proteomes" id="UP000003751"/>
    </source>
</evidence>
<evidence type="ECO:0000259" key="2">
    <source>
        <dbReference type="Pfam" id="PF26239"/>
    </source>
</evidence>
<protein>
    <recommendedName>
        <fullName evidence="2">DUF8054 domain-containing protein</fullName>
    </recommendedName>
</protein>
<dbReference type="InterPro" id="IPR058367">
    <property type="entry name" value="DUF8054"/>
</dbReference>
<gene>
    <name evidence="4" type="ORF">SAMN05444342_1216</name>
    <name evidence="3" type="ORF">ZOD2009_17698</name>
</gene>
<proteinExistence type="predicted"/>
<dbReference type="PATRIC" id="fig|797209.4.peg.3468"/>
<dbReference type="Pfam" id="PF26239">
    <property type="entry name" value="DUF8054"/>
    <property type="match status" value="1"/>
</dbReference>
<dbReference type="OrthoDB" id="267121at2157"/>
<evidence type="ECO:0000313" key="6">
    <source>
        <dbReference type="Proteomes" id="UP000184203"/>
    </source>
</evidence>
<reference evidence="4" key="2">
    <citation type="submission" date="2016-11" db="EMBL/GenBank/DDBJ databases">
        <authorList>
            <person name="Jaros S."/>
            <person name="Januszkiewicz K."/>
            <person name="Wedrychowicz H."/>
        </authorList>
    </citation>
    <scope>NUCLEOTIDE SEQUENCE [LARGE SCALE GENOMIC DNA]</scope>
    <source>
        <strain evidence="4">DX253</strain>
    </source>
</reference>
<reference evidence="3 5" key="1">
    <citation type="journal article" date="2014" name="ISME J.">
        <title>Trehalose/2-sulfotrehalose biosynthesis and glycine-betaine uptake are widely spread mechanisms for osmoadaptation in the Halobacteriales.</title>
        <authorList>
            <person name="Youssef N.H."/>
            <person name="Savage-Ashlock K.N."/>
            <person name="McCully A.L."/>
            <person name="Luedtke B."/>
            <person name="Shaw E.I."/>
            <person name="Hoff W.D."/>
            <person name="Elshahed M.S."/>
        </authorList>
    </citation>
    <scope>NUCLEOTIDE SEQUENCE [LARGE SCALE GENOMIC DNA]</scope>
    <source>
        <strain evidence="3 5">DX253</strain>
    </source>
</reference>
<sequence length="181" mass="19455">MTSPHGELVRSRVVSDPSTALATALERDLTGHAVFKPQDSLLLDADGYGVLTFEDGIPVQAHHTGTGRGGPAAVADLAVPGPYSVELYRQPVDERETTHGADDRTIPPGMPAERLAGDPQLAARTRARAPERPTSDTETTPTSAVEAFLEDEEKIAAIRKQAKREAERRAEEWGLGDQLDP</sequence>
<feature type="domain" description="DUF8054" evidence="2">
    <location>
        <begin position="3"/>
        <end position="175"/>
    </location>
</feature>
<feature type="compositionally biased region" description="Basic and acidic residues" evidence="1">
    <location>
        <begin position="91"/>
        <end position="105"/>
    </location>
</feature>
<dbReference type="EMBL" id="FRAN01000001">
    <property type="protein sequence ID" value="SHK29006.1"/>
    <property type="molecule type" value="Genomic_DNA"/>
</dbReference>
<dbReference type="EMBL" id="AEMG01000019">
    <property type="protein sequence ID" value="EFW91004.1"/>
    <property type="molecule type" value="Genomic_DNA"/>
</dbReference>
<organism evidence="3 5">
    <name type="scientific">Haladaptatus paucihalophilus DX253</name>
    <dbReference type="NCBI Taxonomy" id="797209"/>
    <lineage>
        <taxon>Archaea</taxon>
        <taxon>Methanobacteriati</taxon>
        <taxon>Methanobacteriota</taxon>
        <taxon>Stenosarchaea group</taxon>
        <taxon>Halobacteria</taxon>
        <taxon>Halobacteriales</taxon>
        <taxon>Haladaptataceae</taxon>
        <taxon>Haladaptatus</taxon>
    </lineage>
</organism>
<evidence type="ECO:0000256" key="1">
    <source>
        <dbReference type="SAM" id="MobiDB-lite"/>
    </source>
</evidence>
<dbReference type="AlphaFoldDB" id="E7QXK1"/>
<evidence type="ECO:0000313" key="3">
    <source>
        <dbReference type="EMBL" id="EFW91004.1"/>
    </source>
</evidence>
<dbReference type="Proteomes" id="UP000003751">
    <property type="component" value="Unassembled WGS sequence"/>
</dbReference>
<feature type="region of interest" description="Disordered" evidence="1">
    <location>
        <begin position="88"/>
        <end position="181"/>
    </location>
</feature>
<dbReference type="eggNOG" id="arCOG06294">
    <property type="taxonomic scope" value="Archaea"/>
</dbReference>
<name>E7QXK1_HALPU</name>
<keyword evidence="6" id="KW-1185">Reference proteome</keyword>
<evidence type="ECO:0000313" key="4">
    <source>
        <dbReference type="EMBL" id="SHK29006.1"/>
    </source>
</evidence>
<accession>E7QXK1</accession>
<dbReference type="Proteomes" id="UP000184203">
    <property type="component" value="Unassembled WGS sequence"/>
</dbReference>